<proteinExistence type="inferred from homology"/>
<gene>
    <name evidence="8" type="ORF">HHK36_020538</name>
</gene>
<accession>A0A834YVA6</accession>
<dbReference type="SUPFAM" id="SSF88798">
    <property type="entry name" value="N-terminal, heterodimerisation domain of RBP7 (RpoE)"/>
    <property type="match status" value="1"/>
</dbReference>
<keyword evidence="4 6" id="KW-0804">Transcription</keyword>
<dbReference type="GO" id="GO:0055029">
    <property type="term" value="C:nuclear DNA-directed RNA polymerase complex"/>
    <property type="evidence" value="ECO:0007669"/>
    <property type="project" value="UniProtKB-ARBA"/>
</dbReference>
<dbReference type="AlphaFoldDB" id="A0A834YVA6"/>
<sequence>MYLKVQFPWNVVIPPDQLDKKRVMLQRFIIVRLLQEFSSRKATKEHGYFLAVTTLDNIGEGKVREQGDVLFPVVFSCLTFKPFRGEILQGVVNRILKQGVFLKSGPIENVYLTALKMPDYHYVPGENPVFMSDKLLKIEKDTVLRFMVLGTKWSETEREFQMVVTMEGDYLGPI</sequence>
<evidence type="ECO:0000256" key="4">
    <source>
        <dbReference type="ARBA" id="ARBA00023163"/>
    </source>
</evidence>
<keyword evidence="9" id="KW-1185">Reference proteome</keyword>
<dbReference type="PANTHER" id="PTHR12709:SF3">
    <property type="entry name" value="DNA-DIRECTED RNA POLYMERASE V SUBUNIT 7"/>
    <property type="match status" value="1"/>
</dbReference>
<dbReference type="Pfam" id="PF03876">
    <property type="entry name" value="SHS2_Rpb7-N"/>
    <property type="match status" value="1"/>
</dbReference>
<comment type="function">
    <text evidence="6">DNA-dependent RNA polymerase which catalyzes the transcription of DNA into RNA using the four ribonucleoside triphosphates as substrates.</text>
</comment>
<evidence type="ECO:0000313" key="8">
    <source>
        <dbReference type="EMBL" id="KAF8394330.1"/>
    </source>
</evidence>
<dbReference type="SUPFAM" id="SSF50249">
    <property type="entry name" value="Nucleic acid-binding proteins"/>
    <property type="match status" value="1"/>
</dbReference>
<reference evidence="8 9" key="1">
    <citation type="submission" date="2020-04" db="EMBL/GenBank/DDBJ databases">
        <title>Plant Genome Project.</title>
        <authorList>
            <person name="Zhang R.-G."/>
        </authorList>
    </citation>
    <scope>NUCLEOTIDE SEQUENCE [LARGE SCALE GENOMIC DNA]</scope>
    <source>
        <strain evidence="8">YNK0</strain>
        <tissue evidence="8">Leaf</tissue>
    </source>
</reference>
<dbReference type="Gene3D" id="3.30.1490.120">
    <property type="entry name" value="RNA polymerase Rpb7-like, N-terminal domain"/>
    <property type="match status" value="1"/>
</dbReference>
<protein>
    <recommendedName>
        <fullName evidence="6">DNA-directed RNA polymerase subunit</fullName>
    </recommendedName>
</protein>
<dbReference type="InterPro" id="IPR045113">
    <property type="entry name" value="Rpb7-like"/>
</dbReference>
<dbReference type="Gene3D" id="2.40.50.140">
    <property type="entry name" value="Nucleic acid-binding proteins"/>
    <property type="match status" value="1"/>
</dbReference>
<dbReference type="FunFam" id="2.40.50.140:FF:000043">
    <property type="entry name" value="DNA-directed RNA polymerase II subunit RPB7"/>
    <property type="match status" value="1"/>
</dbReference>
<dbReference type="InterPro" id="IPR036898">
    <property type="entry name" value="RNA_pol_Rpb7-like_N_sf"/>
</dbReference>
<name>A0A834YVA6_TETSI</name>
<organism evidence="8 9">
    <name type="scientific">Tetracentron sinense</name>
    <name type="common">Spur-leaf</name>
    <dbReference type="NCBI Taxonomy" id="13715"/>
    <lineage>
        <taxon>Eukaryota</taxon>
        <taxon>Viridiplantae</taxon>
        <taxon>Streptophyta</taxon>
        <taxon>Embryophyta</taxon>
        <taxon>Tracheophyta</taxon>
        <taxon>Spermatophyta</taxon>
        <taxon>Magnoliopsida</taxon>
        <taxon>Trochodendrales</taxon>
        <taxon>Trochodendraceae</taxon>
        <taxon>Tetracentron</taxon>
    </lineage>
</organism>
<keyword evidence="5 6" id="KW-0539">Nucleus</keyword>
<dbReference type="InterPro" id="IPR012340">
    <property type="entry name" value="NA-bd_OB-fold"/>
</dbReference>
<evidence type="ECO:0000256" key="6">
    <source>
        <dbReference type="RuleBase" id="RU369086"/>
    </source>
</evidence>
<feature type="domain" description="RNA polymerase Rpb7-like N-terminal" evidence="7">
    <location>
        <begin position="9"/>
        <end position="65"/>
    </location>
</feature>
<dbReference type="GO" id="GO:0003697">
    <property type="term" value="F:single-stranded DNA binding"/>
    <property type="evidence" value="ECO:0007669"/>
    <property type="project" value="TreeGrafter"/>
</dbReference>
<dbReference type="PANTHER" id="PTHR12709">
    <property type="entry name" value="DNA-DIRECTED RNA POLYMERASE II, III"/>
    <property type="match status" value="1"/>
</dbReference>
<evidence type="ECO:0000256" key="2">
    <source>
        <dbReference type="ARBA" id="ARBA00009307"/>
    </source>
</evidence>
<comment type="subcellular location">
    <subcellularLocation>
        <location evidence="1 6">Nucleus</location>
    </subcellularLocation>
</comment>
<dbReference type="OrthoDB" id="1162399at2759"/>
<dbReference type="GO" id="GO:0003727">
    <property type="term" value="F:single-stranded RNA binding"/>
    <property type="evidence" value="ECO:0007669"/>
    <property type="project" value="TreeGrafter"/>
</dbReference>
<evidence type="ECO:0000256" key="5">
    <source>
        <dbReference type="ARBA" id="ARBA00023242"/>
    </source>
</evidence>
<comment type="caution">
    <text evidence="8">The sequence shown here is derived from an EMBL/GenBank/DDBJ whole genome shotgun (WGS) entry which is preliminary data.</text>
</comment>
<evidence type="ECO:0000313" key="9">
    <source>
        <dbReference type="Proteomes" id="UP000655225"/>
    </source>
</evidence>
<evidence type="ECO:0000256" key="1">
    <source>
        <dbReference type="ARBA" id="ARBA00004123"/>
    </source>
</evidence>
<dbReference type="EMBL" id="JABCRI010000014">
    <property type="protein sequence ID" value="KAF8394330.1"/>
    <property type="molecule type" value="Genomic_DNA"/>
</dbReference>
<evidence type="ECO:0000256" key="3">
    <source>
        <dbReference type="ARBA" id="ARBA00022478"/>
    </source>
</evidence>
<dbReference type="Proteomes" id="UP000655225">
    <property type="component" value="Unassembled WGS sequence"/>
</dbReference>
<dbReference type="InterPro" id="IPR005576">
    <property type="entry name" value="Rpb7-like_N"/>
</dbReference>
<dbReference type="FunFam" id="3.30.1490.120:FF:000001">
    <property type="entry name" value="DNA-directed RNA polymerase II subunit RPB7"/>
    <property type="match status" value="1"/>
</dbReference>
<evidence type="ECO:0000259" key="7">
    <source>
        <dbReference type="Pfam" id="PF03876"/>
    </source>
</evidence>
<keyword evidence="3 6" id="KW-0240">DNA-directed RNA polymerase</keyword>
<dbReference type="OMA" id="PWNVIIA"/>
<comment type="similarity">
    <text evidence="2">Belongs to the eukaryotic RPB7/RPC8 RNA polymerase subunit family.</text>
</comment>
<dbReference type="GO" id="GO:0006352">
    <property type="term" value="P:DNA-templated transcription initiation"/>
    <property type="evidence" value="ECO:0007669"/>
    <property type="project" value="UniProtKB-UniRule"/>
</dbReference>